<dbReference type="Gramene" id="TuG1812G0400000838.01.T01">
    <property type="protein sequence ID" value="TuG1812G0400000838.01.T01.cds361562"/>
    <property type="gene ID" value="TuG1812G0400000838.01"/>
</dbReference>
<dbReference type="Gramene" id="TuG1812G0400000838.01.T03">
    <property type="protein sequence ID" value="TuG1812G0400000838.01.T03.cds361562"/>
    <property type="gene ID" value="TuG1812G0400000838.01"/>
</dbReference>
<evidence type="ECO:0000313" key="1">
    <source>
        <dbReference type="EnsemblPlants" id="TuG1812G0400000838.01.T01.cds361562"/>
    </source>
</evidence>
<sequence>MSGPDVYFVEVEECRKLDCLVVLKQTLHASKLKVSLNNYMEKSECFKEQLGTHVHES</sequence>
<dbReference type="EnsemblPlants" id="TuG1812G0400000838.01.T03">
    <property type="protein sequence ID" value="TuG1812G0400000838.01.T03.cds361562"/>
    <property type="gene ID" value="TuG1812G0400000838.01"/>
</dbReference>
<dbReference type="EnsemblPlants" id="TuG1812G0400000838.01.T02">
    <property type="protein sequence ID" value="TuG1812G0400000838.01.T02.cds361567"/>
    <property type="gene ID" value="TuG1812G0400000838.01"/>
</dbReference>
<accession>A0A8R7U5A0</accession>
<reference evidence="2" key="1">
    <citation type="journal article" date="2013" name="Nature">
        <title>Draft genome of the wheat A-genome progenitor Triticum urartu.</title>
        <authorList>
            <person name="Ling H.Q."/>
            <person name="Zhao S."/>
            <person name="Liu D."/>
            <person name="Wang J."/>
            <person name="Sun H."/>
            <person name="Zhang C."/>
            <person name="Fan H."/>
            <person name="Li D."/>
            <person name="Dong L."/>
            <person name="Tao Y."/>
            <person name="Gao C."/>
            <person name="Wu H."/>
            <person name="Li Y."/>
            <person name="Cui Y."/>
            <person name="Guo X."/>
            <person name="Zheng S."/>
            <person name="Wang B."/>
            <person name="Yu K."/>
            <person name="Liang Q."/>
            <person name="Yang W."/>
            <person name="Lou X."/>
            <person name="Chen J."/>
            <person name="Feng M."/>
            <person name="Jian J."/>
            <person name="Zhang X."/>
            <person name="Luo G."/>
            <person name="Jiang Y."/>
            <person name="Liu J."/>
            <person name="Wang Z."/>
            <person name="Sha Y."/>
            <person name="Zhang B."/>
            <person name="Wu H."/>
            <person name="Tang D."/>
            <person name="Shen Q."/>
            <person name="Xue P."/>
            <person name="Zou S."/>
            <person name="Wang X."/>
            <person name="Liu X."/>
            <person name="Wang F."/>
            <person name="Yang Y."/>
            <person name="An X."/>
            <person name="Dong Z."/>
            <person name="Zhang K."/>
            <person name="Zhang X."/>
            <person name="Luo M.C."/>
            <person name="Dvorak J."/>
            <person name="Tong Y."/>
            <person name="Wang J."/>
            <person name="Yang H."/>
            <person name="Li Z."/>
            <person name="Wang D."/>
            <person name="Zhang A."/>
            <person name="Wang J."/>
        </authorList>
    </citation>
    <scope>NUCLEOTIDE SEQUENCE</scope>
    <source>
        <strain evidence="2">cv. G1812</strain>
    </source>
</reference>
<evidence type="ECO:0000313" key="2">
    <source>
        <dbReference type="Proteomes" id="UP000015106"/>
    </source>
</evidence>
<keyword evidence="2" id="KW-1185">Reference proteome</keyword>
<reference evidence="1" key="2">
    <citation type="submission" date="2018-03" db="EMBL/GenBank/DDBJ databases">
        <title>The Triticum urartu genome reveals the dynamic nature of wheat genome evolution.</title>
        <authorList>
            <person name="Ling H."/>
            <person name="Ma B."/>
            <person name="Shi X."/>
            <person name="Liu H."/>
            <person name="Dong L."/>
            <person name="Sun H."/>
            <person name="Cao Y."/>
            <person name="Gao Q."/>
            <person name="Zheng S."/>
            <person name="Li Y."/>
            <person name="Yu Y."/>
            <person name="Du H."/>
            <person name="Qi M."/>
            <person name="Li Y."/>
            <person name="Yu H."/>
            <person name="Cui Y."/>
            <person name="Wang N."/>
            <person name="Chen C."/>
            <person name="Wu H."/>
            <person name="Zhao Y."/>
            <person name="Zhang J."/>
            <person name="Li Y."/>
            <person name="Zhou W."/>
            <person name="Zhang B."/>
            <person name="Hu W."/>
            <person name="Eijk M."/>
            <person name="Tang J."/>
            <person name="Witsenboer H."/>
            <person name="Zhao S."/>
            <person name="Li Z."/>
            <person name="Zhang A."/>
            <person name="Wang D."/>
            <person name="Liang C."/>
        </authorList>
    </citation>
    <scope>NUCLEOTIDE SEQUENCE [LARGE SCALE GENOMIC DNA]</scope>
    <source>
        <strain evidence="1">cv. G1812</strain>
    </source>
</reference>
<dbReference type="Gramene" id="TuG1812G0400000838.01.T02">
    <property type="protein sequence ID" value="TuG1812G0400000838.01.T02.cds361567"/>
    <property type="gene ID" value="TuG1812G0400000838.01"/>
</dbReference>
<reference evidence="1" key="3">
    <citation type="submission" date="2022-06" db="UniProtKB">
        <authorList>
            <consortium name="EnsemblPlants"/>
        </authorList>
    </citation>
    <scope>IDENTIFICATION</scope>
</reference>
<dbReference type="AlphaFoldDB" id="A0A8R7U5A0"/>
<dbReference type="Proteomes" id="UP000015106">
    <property type="component" value="Chromosome 4"/>
</dbReference>
<protein>
    <submittedName>
        <fullName evidence="1">Uncharacterized protein</fullName>
    </submittedName>
</protein>
<dbReference type="EnsemblPlants" id="TuG1812G0400000838.01.T01">
    <property type="protein sequence ID" value="TuG1812G0400000838.01.T01.cds361562"/>
    <property type="gene ID" value="TuG1812G0400000838.01"/>
</dbReference>
<proteinExistence type="predicted"/>
<organism evidence="1 2">
    <name type="scientific">Triticum urartu</name>
    <name type="common">Red wild einkorn</name>
    <name type="synonym">Crithodium urartu</name>
    <dbReference type="NCBI Taxonomy" id="4572"/>
    <lineage>
        <taxon>Eukaryota</taxon>
        <taxon>Viridiplantae</taxon>
        <taxon>Streptophyta</taxon>
        <taxon>Embryophyta</taxon>
        <taxon>Tracheophyta</taxon>
        <taxon>Spermatophyta</taxon>
        <taxon>Magnoliopsida</taxon>
        <taxon>Liliopsida</taxon>
        <taxon>Poales</taxon>
        <taxon>Poaceae</taxon>
        <taxon>BOP clade</taxon>
        <taxon>Pooideae</taxon>
        <taxon>Triticodae</taxon>
        <taxon>Triticeae</taxon>
        <taxon>Triticinae</taxon>
        <taxon>Triticum</taxon>
    </lineage>
</organism>
<name>A0A8R7U5A0_TRIUA</name>